<gene>
    <name evidence="1" type="ORF">QLH52_07975</name>
</gene>
<name>A0ABU4UCY1_9GAMM</name>
<dbReference type="EMBL" id="JAXARY010000006">
    <property type="protein sequence ID" value="MDX8127215.1"/>
    <property type="molecule type" value="Genomic_DNA"/>
</dbReference>
<dbReference type="RefSeq" id="WP_319961179.1">
    <property type="nucleotide sequence ID" value="NZ_JAXARY010000006.1"/>
</dbReference>
<protein>
    <submittedName>
        <fullName evidence="1">Uncharacterized protein</fullName>
    </submittedName>
</protein>
<keyword evidence="2" id="KW-1185">Reference proteome</keyword>
<organism evidence="1 2">
    <name type="scientific">Methylomonas defluvii</name>
    <dbReference type="NCBI Taxonomy" id="3045149"/>
    <lineage>
        <taxon>Bacteria</taxon>
        <taxon>Pseudomonadati</taxon>
        <taxon>Pseudomonadota</taxon>
        <taxon>Gammaproteobacteria</taxon>
        <taxon>Methylococcales</taxon>
        <taxon>Methylococcaceae</taxon>
        <taxon>Methylomonas</taxon>
    </lineage>
</organism>
<proteinExistence type="predicted"/>
<evidence type="ECO:0000313" key="1">
    <source>
        <dbReference type="EMBL" id="MDX8127215.1"/>
    </source>
</evidence>
<dbReference type="Proteomes" id="UP001284537">
    <property type="component" value="Unassembled WGS sequence"/>
</dbReference>
<reference evidence="1 2" key="1">
    <citation type="submission" date="2023-11" db="EMBL/GenBank/DDBJ databases">
        <authorList>
            <person name="Ouyang M.-Y."/>
        </authorList>
    </citation>
    <scope>NUCLEOTIDE SEQUENCE [LARGE SCALE GENOMIC DNA]</scope>
    <source>
        <strain evidence="1 2">OY6</strain>
    </source>
</reference>
<evidence type="ECO:0000313" key="2">
    <source>
        <dbReference type="Proteomes" id="UP001284537"/>
    </source>
</evidence>
<comment type="caution">
    <text evidence="1">The sequence shown here is derived from an EMBL/GenBank/DDBJ whole genome shotgun (WGS) entry which is preliminary data.</text>
</comment>
<sequence length="155" mass="16946">MSQQSFGKGSLSAFCFNPLPRKVSAGLLPGLRIWSKGSAALAVLTSVFCQGSAASFKLSRRSHLYRNVGHSKLRGSSVGKSIRGWVNVREYPSDKKAEESYIRHKDVQRVSIVENGDETVSVLVHALGGTYLVTILETLPEALRQLESLVKEISD</sequence>
<accession>A0ABU4UCY1</accession>